<reference evidence="3 4" key="1">
    <citation type="submission" date="2020-09" db="EMBL/GenBank/DDBJ databases">
        <authorList>
            <person name="Yoon J.-W."/>
        </authorList>
    </citation>
    <scope>NUCLEOTIDE SEQUENCE [LARGE SCALE GENOMIC DNA]</scope>
    <source>
        <strain evidence="3 4">KMU-140</strain>
    </source>
</reference>
<feature type="chain" id="PRO_5047130764" description="Lipoprotein" evidence="2">
    <location>
        <begin position="20"/>
        <end position="123"/>
    </location>
</feature>
<keyword evidence="4" id="KW-1185">Reference proteome</keyword>
<accession>A0ABR8KTT0</accession>
<name>A0ABR8KTT0_9SPHN</name>
<evidence type="ECO:0000256" key="2">
    <source>
        <dbReference type="SAM" id="SignalP"/>
    </source>
</evidence>
<dbReference type="RefSeq" id="WP_190788202.1">
    <property type="nucleotide sequence ID" value="NZ_JACXLC010000001.1"/>
</dbReference>
<evidence type="ECO:0000313" key="4">
    <source>
        <dbReference type="Proteomes" id="UP000635384"/>
    </source>
</evidence>
<evidence type="ECO:0000256" key="1">
    <source>
        <dbReference type="SAM" id="MobiDB-lite"/>
    </source>
</evidence>
<dbReference type="Proteomes" id="UP000635384">
    <property type="component" value="Unassembled WGS sequence"/>
</dbReference>
<proteinExistence type="predicted"/>
<feature type="signal peptide" evidence="2">
    <location>
        <begin position="1"/>
        <end position="19"/>
    </location>
</feature>
<comment type="caution">
    <text evidence="3">The sequence shown here is derived from an EMBL/GenBank/DDBJ whole genome shotgun (WGS) entry which is preliminary data.</text>
</comment>
<dbReference type="PROSITE" id="PS51257">
    <property type="entry name" value="PROKAR_LIPOPROTEIN"/>
    <property type="match status" value="1"/>
</dbReference>
<sequence length="123" mass="12171">MMKRSITACAAFALLAACGSDDPSGEDTAANEGGEVTGNVLGGSISDDMLPLDQLTSQSPPIEPVDEAATSTTTSDDGDDDGEAESERTQAADAASNGEGGSLPVAPPQPAPPAPPAVQEEGE</sequence>
<keyword evidence="2" id="KW-0732">Signal</keyword>
<dbReference type="EMBL" id="JACXLC010000001">
    <property type="protein sequence ID" value="MBD2842765.1"/>
    <property type="molecule type" value="Genomic_DNA"/>
</dbReference>
<evidence type="ECO:0000313" key="3">
    <source>
        <dbReference type="EMBL" id="MBD2842765.1"/>
    </source>
</evidence>
<protein>
    <recommendedName>
        <fullName evidence="5">Lipoprotein</fullName>
    </recommendedName>
</protein>
<feature type="compositionally biased region" description="Pro residues" evidence="1">
    <location>
        <begin position="105"/>
        <end position="116"/>
    </location>
</feature>
<feature type="region of interest" description="Disordered" evidence="1">
    <location>
        <begin position="18"/>
        <end position="123"/>
    </location>
</feature>
<gene>
    <name evidence="3" type="ORF">IB285_10895</name>
</gene>
<organism evidence="3 4">
    <name type="scientific">Erythrobacter rubeus</name>
    <dbReference type="NCBI Taxonomy" id="2760803"/>
    <lineage>
        <taxon>Bacteria</taxon>
        <taxon>Pseudomonadati</taxon>
        <taxon>Pseudomonadota</taxon>
        <taxon>Alphaproteobacteria</taxon>
        <taxon>Sphingomonadales</taxon>
        <taxon>Erythrobacteraceae</taxon>
        <taxon>Erythrobacter/Porphyrobacter group</taxon>
        <taxon>Erythrobacter</taxon>
    </lineage>
</organism>
<evidence type="ECO:0008006" key="5">
    <source>
        <dbReference type="Google" id="ProtNLM"/>
    </source>
</evidence>